<sequence length="86" mass="9708">MNMNAEQPRCAALVHFGAAHRQRQGYDRRLPLKVSFSYLEANDDLNVCLNDWDEQLKGAQSTILAQSNTHQADMAHGAQTHRGQMK</sequence>
<organism evidence="1">
    <name type="scientific">Athelia psychrophila</name>
    <dbReference type="NCBI Taxonomy" id="1759441"/>
    <lineage>
        <taxon>Eukaryota</taxon>
        <taxon>Fungi</taxon>
        <taxon>Dikarya</taxon>
        <taxon>Basidiomycota</taxon>
        <taxon>Agaricomycotina</taxon>
        <taxon>Agaricomycetes</taxon>
        <taxon>Agaricomycetidae</taxon>
        <taxon>Atheliales</taxon>
        <taxon>Atheliaceae</taxon>
        <taxon>Athelia</taxon>
    </lineage>
</organism>
<name>A0A165ZA70_9AGAM</name>
<proteinExistence type="predicted"/>
<gene>
    <name evidence="1" type="ORF">FIBSPDRAFT_218841</name>
</gene>
<dbReference type="OrthoDB" id="3246510at2759"/>
<reference evidence="1" key="1">
    <citation type="journal article" date="2016" name="Mol. Biol. Evol.">
        <title>Comparative Genomics of Early-Diverging Mushroom-Forming Fungi Provides Insights into the Origins of Lignocellulose Decay Capabilities.</title>
        <authorList>
            <person name="Nagy L.G."/>
            <person name="Riley R."/>
            <person name="Tritt A."/>
            <person name="Adam C."/>
            <person name="Daum C."/>
            <person name="Floudas D."/>
            <person name="Sun H."/>
            <person name="Yadav J.S."/>
            <person name="Pangilinan J."/>
            <person name="Larsson K.H."/>
            <person name="Matsuura K."/>
            <person name="Barry K."/>
            <person name="Labutti K."/>
            <person name="Kuo R."/>
            <person name="Ohm R.A."/>
            <person name="Bhattacharya S.S."/>
            <person name="Shirouzu T."/>
            <person name="Yoshinaga Y."/>
            <person name="Martin F.M."/>
            <person name="Grigoriev I.V."/>
            <person name="Hibbett D.S."/>
        </authorList>
    </citation>
    <scope>NUCLEOTIDE SEQUENCE [LARGE SCALE GENOMIC DNA]</scope>
    <source>
        <strain evidence="1">CBS 109695</strain>
    </source>
</reference>
<dbReference type="EMBL" id="KV417681">
    <property type="protein sequence ID" value="KZP10378.1"/>
    <property type="molecule type" value="Genomic_DNA"/>
</dbReference>
<evidence type="ECO:0000313" key="1">
    <source>
        <dbReference type="EMBL" id="KZP10378.1"/>
    </source>
</evidence>
<accession>A0A165ZA70</accession>
<protein>
    <submittedName>
        <fullName evidence="1">Uncharacterized protein</fullName>
    </submittedName>
</protein>
<dbReference type="AlphaFoldDB" id="A0A165ZA70"/>